<comment type="caution">
    <text evidence="1">The sequence shown here is derived from an EMBL/GenBank/DDBJ whole genome shotgun (WGS) entry which is preliminary data.</text>
</comment>
<protein>
    <submittedName>
        <fullName evidence="1">Uncharacterized protein</fullName>
    </submittedName>
</protein>
<name>A0A0F9SUX5_9ZZZZ</name>
<gene>
    <name evidence="1" type="ORF">LCGC14_0730390</name>
</gene>
<sequence length="77" mass="8109">MAALEDLAYAIGASDLPWELKAENLIGLLSQAQAANLIFGVVLGILDYGILSRQITSILAFLWFGIPAGELESGSMG</sequence>
<dbReference type="EMBL" id="LAZR01001687">
    <property type="protein sequence ID" value="KKN40731.1"/>
    <property type="molecule type" value="Genomic_DNA"/>
</dbReference>
<proteinExistence type="predicted"/>
<accession>A0A0F9SUX5</accession>
<dbReference type="AlphaFoldDB" id="A0A0F9SUX5"/>
<reference evidence="1" key="1">
    <citation type="journal article" date="2015" name="Nature">
        <title>Complex archaea that bridge the gap between prokaryotes and eukaryotes.</title>
        <authorList>
            <person name="Spang A."/>
            <person name="Saw J.H."/>
            <person name="Jorgensen S.L."/>
            <person name="Zaremba-Niedzwiedzka K."/>
            <person name="Martijn J."/>
            <person name="Lind A.E."/>
            <person name="van Eijk R."/>
            <person name="Schleper C."/>
            <person name="Guy L."/>
            <person name="Ettema T.J."/>
        </authorList>
    </citation>
    <scope>NUCLEOTIDE SEQUENCE</scope>
</reference>
<organism evidence="1">
    <name type="scientific">marine sediment metagenome</name>
    <dbReference type="NCBI Taxonomy" id="412755"/>
    <lineage>
        <taxon>unclassified sequences</taxon>
        <taxon>metagenomes</taxon>
        <taxon>ecological metagenomes</taxon>
    </lineage>
</organism>
<evidence type="ECO:0000313" key="1">
    <source>
        <dbReference type="EMBL" id="KKN40731.1"/>
    </source>
</evidence>